<comment type="caution">
    <text evidence="2">The sequence shown here is derived from an EMBL/GenBank/DDBJ whole genome shotgun (WGS) entry which is preliminary data.</text>
</comment>
<feature type="compositionally biased region" description="Polar residues" evidence="1">
    <location>
        <begin position="72"/>
        <end position="100"/>
    </location>
</feature>
<name>A0A4C1X984_EUMVA</name>
<dbReference type="EMBL" id="BGZK01000786">
    <property type="protein sequence ID" value="GBP60378.1"/>
    <property type="molecule type" value="Genomic_DNA"/>
</dbReference>
<protein>
    <submittedName>
        <fullName evidence="2">Uncharacterized protein</fullName>
    </submittedName>
</protein>
<evidence type="ECO:0000313" key="3">
    <source>
        <dbReference type="Proteomes" id="UP000299102"/>
    </source>
</evidence>
<organism evidence="2 3">
    <name type="scientific">Eumeta variegata</name>
    <name type="common">Bagworm moth</name>
    <name type="synonym">Eumeta japonica</name>
    <dbReference type="NCBI Taxonomy" id="151549"/>
    <lineage>
        <taxon>Eukaryota</taxon>
        <taxon>Metazoa</taxon>
        <taxon>Ecdysozoa</taxon>
        <taxon>Arthropoda</taxon>
        <taxon>Hexapoda</taxon>
        <taxon>Insecta</taxon>
        <taxon>Pterygota</taxon>
        <taxon>Neoptera</taxon>
        <taxon>Endopterygota</taxon>
        <taxon>Lepidoptera</taxon>
        <taxon>Glossata</taxon>
        <taxon>Ditrysia</taxon>
        <taxon>Tineoidea</taxon>
        <taxon>Psychidae</taxon>
        <taxon>Oiketicinae</taxon>
        <taxon>Eumeta</taxon>
    </lineage>
</organism>
<evidence type="ECO:0000256" key="1">
    <source>
        <dbReference type="SAM" id="MobiDB-lite"/>
    </source>
</evidence>
<evidence type="ECO:0000313" key="2">
    <source>
        <dbReference type="EMBL" id="GBP60378.1"/>
    </source>
</evidence>
<proteinExistence type="predicted"/>
<dbReference type="AlphaFoldDB" id="A0A4C1X984"/>
<feature type="region of interest" description="Disordered" evidence="1">
    <location>
        <begin position="57"/>
        <end position="102"/>
    </location>
</feature>
<dbReference type="Proteomes" id="UP000299102">
    <property type="component" value="Unassembled WGS sequence"/>
</dbReference>
<accession>A0A4C1X984</accession>
<gene>
    <name evidence="2" type="ORF">EVAR_91414_1</name>
</gene>
<sequence length="137" mass="15184">MCFWGRTGHIEEFAPFANRAPVCVDPPRAWLAASQAVGRIGGLHRLALSAAYKLKSGSEKRKNKRKFELHTPASNPKQSRFSFTSTSPELEDPQSWNETQPDFKISAGAEPYAYAGVFTFVQSTTSRCRKPSTNTTS</sequence>
<keyword evidence="3" id="KW-1185">Reference proteome</keyword>
<reference evidence="2 3" key="1">
    <citation type="journal article" date="2019" name="Commun. Biol.">
        <title>The bagworm genome reveals a unique fibroin gene that provides high tensile strength.</title>
        <authorList>
            <person name="Kono N."/>
            <person name="Nakamura H."/>
            <person name="Ohtoshi R."/>
            <person name="Tomita M."/>
            <person name="Numata K."/>
            <person name="Arakawa K."/>
        </authorList>
    </citation>
    <scope>NUCLEOTIDE SEQUENCE [LARGE SCALE GENOMIC DNA]</scope>
</reference>